<keyword evidence="4" id="KW-1185">Reference proteome</keyword>
<dbReference type="Proteomes" id="UP001497512">
    <property type="component" value="Chromosome 17"/>
</dbReference>
<evidence type="ECO:0000259" key="2">
    <source>
        <dbReference type="PROSITE" id="PS50842"/>
    </source>
</evidence>
<protein>
    <recommendedName>
        <fullName evidence="2">Expansin-like EG45 domain-containing protein</fullName>
    </recommendedName>
</protein>
<dbReference type="PANTHER" id="PTHR47295">
    <property type="entry name" value="EG45-LIKE DOMAIN CONTAINING PROTEIN 1-RELATED"/>
    <property type="match status" value="1"/>
</dbReference>
<organism evidence="3 4">
    <name type="scientific">Sphagnum troendelagicum</name>
    <dbReference type="NCBI Taxonomy" id="128251"/>
    <lineage>
        <taxon>Eukaryota</taxon>
        <taxon>Viridiplantae</taxon>
        <taxon>Streptophyta</taxon>
        <taxon>Embryophyta</taxon>
        <taxon>Bryophyta</taxon>
        <taxon>Sphagnophytina</taxon>
        <taxon>Sphagnopsida</taxon>
        <taxon>Sphagnales</taxon>
        <taxon>Sphagnaceae</taxon>
        <taxon>Sphagnum</taxon>
    </lineage>
</organism>
<keyword evidence="1" id="KW-0732">Signal</keyword>
<evidence type="ECO:0000313" key="3">
    <source>
        <dbReference type="EMBL" id="CAK9208995.1"/>
    </source>
</evidence>
<dbReference type="InterPro" id="IPR036908">
    <property type="entry name" value="RlpA-like_sf"/>
</dbReference>
<proteinExistence type="predicted"/>
<feature type="signal peptide" evidence="1">
    <location>
        <begin position="1"/>
        <end position="29"/>
    </location>
</feature>
<dbReference type="Gene3D" id="2.40.40.10">
    <property type="entry name" value="RlpA-like domain"/>
    <property type="match status" value="1"/>
</dbReference>
<dbReference type="InterPro" id="IPR044206">
    <property type="entry name" value="EGC1/2"/>
</dbReference>
<feature type="chain" id="PRO_5047515924" description="Expansin-like EG45 domain-containing protein" evidence="1">
    <location>
        <begin position="30"/>
        <end position="136"/>
    </location>
</feature>
<dbReference type="SUPFAM" id="SSF50685">
    <property type="entry name" value="Barwin-like endoglucanases"/>
    <property type="match status" value="1"/>
</dbReference>
<reference evidence="3" key="1">
    <citation type="submission" date="2024-02" db="EMBL/GenBank/DDBJ databases">
        <authorList>
            <consortium name="ELIXIR-Norway"/>
            <consortium name="Elixir Norway"/>
        </authorList>
    </citation>
    <scope>NUCLEOTIDE SEQUENCE</scope>
</reference>
<evidence type="ECO:0000313" key="4">
    <source>
        <dbReference type="Proteomes" id="UP001497512"/>
    </source>
</evidence>
<dbReference type="SMART" id="SM00837">
    <property type="entry name" value="DPBB_1"/>
    <property type="match status" value="1"/>
</dbReference>
<dbReference type="InterPro" id="IPR009009">
    <property type="entry name" value="RlpA-like_DPBB"/>
</dbReference>
<gene>
    <name evidence="3" type="ORF">CSSPTR1EN2_LOCUS9462</name>
</gene>
<dbReference type="PANTHER" id="PTHR47295:SF15">
    <property type="entry name" value="EXPANSIN-LIKE EG45 DOMAIN-CONTAINING PROTEIN"/>
    <property type="match status" value="1"/>
</dbReference>
<sequence>MAIKLGAATVGAFALYYFSAAMLIGQVAAQTGEATYSTTPTPSACFGFVAPPSNGLFAAASPDIFKNGTACGSFYTITCTGATSGQAKACTLTPTVTVEIIDLCPGCSQPGFDLSETAFTQISFESVGRINITYSQ</sequence>
<dbReference type="InterPro" id="IPR007112">
    <property type="entry name" value="Expansin/allergen_DPBB_dom"/>
</dbReference>
<evidence type="ECO:0000256" key="1">
    <source>
        <dbReference type="SAM" id="SignalP"/>
    </source>
</evidence>
<dbReference type="Pfam" id="PF03330">
    <property type="entry name" value="DPBB_1"/>
    <property type="match status" value="1"/>
</dbReference>
<feature type="domain" description="Expansin-like EG45" evidence="2">
    <location>
        <begin position="31"/>
        <end position="136"/>
    </location>
</feature>
<accession>A0ABP0U056</accession>
<dbReference type="EMBL" id="OZ019909">
    <property type="protein sequence ID" value="CAK9208995.1"/>
    <property type="molecule type" value="Genomic_DNA"/>
</dbReference>
<dbReference type="CDD" id="cd22269">
    <property type="entry name" value="DPBB_EG45-like"/>
    <property type="match status" value="1"/>
</dbReference>
<dbReference type="PROSITE" id="PS50842">
    <property type="entry name" value="EXPANSIN_EG45"/>
    <property type="match status" value="1"/>
</dbReference>
<name>A0ABP0U056_9BRYO</name>